<feature type="domain" description="Ribosomal RNA adenine methylase transferase N-terminal" evidence="9">
    <location>
        <begin position="30"/>
        <end position="199"/>
    </location>
</feature>
<keyword evidence="6 7" id="KW-0694">RNA-binding</keyword>
<dbReference type="SUPFAM" id="SSF53335">
    <property type="entry name" value="S-adenosyl-L-methionine-dependent methyltransferases"/>
    <property type="match status" value="1"/>
</dbReference>
<dbReference type="InterPro" id="IPR011530">
    <property type="entry name" value="rRNA_adenine_dimethylase"/>
</dbReference>
<proteinExistence type="inferred from homology"/>
<feature type="binding site" evidence="7 8">
    <location>
        <position position="94"/>
    </location>
    <ligand>
        <name>S-adenosyl-L-methionine</name>
        <dbReference type="ChEBI" id="CHEBI:59789"/>
    </ligand>
</feature>
<feature type="binding site" evidence="7 8">
    <location>
        <position position="114"/>
    </location>
    <ligand>
        <name>S-adenosyl-L-methionine</name>
        <dbReference type="ChEBI" id="CHEBI:59789"/>
    </ligand>
</feature>
<keyword evidence="4 7" id="KW-0808">Transferase</keyword>
<dbReference type="InterPro" id="IPR020596">
    <property type="entry name" value="rRNA_Ade_Mease_Trfase_CS"/>
</dbReference>
<evidence type="ECO:0000256" key="3">
    <source>
        <dbReference type="ARBA" id="ARBA00022603"/>
    </source>
</evidence>
<dbReference type="NCBIfam" id="TIGR00755">
    <property type="entry name" value="ksgA"/>
    <property type="match status" value="1"/>
</dbReference>
<keyword evidence="1 7" id="KW-0963">Cytoplasm</keyword>
<dbReference type="Gene3D" id="1.10.8.100">
    <property type="entry name" value="Ribosomal RNA adenine dimethylase-like, domain 2"/>
    <property type="match status" value="1"/>
</dbReference>
<gene>
    <name evidence="7" type="primary">rsmA</name>
    <name evidence="7" type="synonym">ksgA</name>
    <name evidence="10" type="ORF">ABW99_13530</name>
</gene>
<keyword evidence="11" id="KW-1185">Reference proteome</keyword>
<dbReference type="RefSeq" id="WP_047214971.1">
    <property type="nucleotide sequence ID" value="NZ_CP011568.3"/>
</dbReference>
<sequence length="276" mass="30370">MVKPPHRPAAHQGHIARKRFGQNFLVDLGIIDAIVAAIAPQRQDLMVEIGPGLGALTAPLLEHLDHLHAVELDRDLLGRLEKRFGARLTLHAGDALAFDFGQLAPSGGLRIVGNLPYNISSPLLFHLMQFADRVRDQHFMLQDEVVDRMVAEPGTKDYGRLSVMLQFRYWMDKVLDVPPTSFNPPPKVNSAVVRMIPLARADLPSVDPVVLGRVVASAFSQRRKMLRNTLAEYLEHVDFEALAFDLTRRAEEVPVAEYVALANAVAACTPPASAAG</sequence>
<comment type="similarity">
    <text evidence="7">Belongs to the class I-like SAM-binding methyltransferase superfamily. rRNA adenine N(6)-methyltransferase family. RsmA subfamily.</text>
</comment>
<dbReference type="InterPro" id="IPR020598">
    <property type="entry name" value="rRNA_Ade_methylase_Trfase_N"/>
</dbReference>
<dbReference type="OrthoDB" id="9814755at2"/>
<evidence type="ECO:0000256" key="4">
    <source>
        <dbReference type="ARBA" id="ARBA00022679"/>
    </source>
</evidence>
<keyword evidence="5 7" id="KW-0949">S-adenosyl-L-methionine</keyword>
<dbReference type="PROSITE" id="PS51689">
    <property type="entry name" value="SAM_RNA_A_N6_MT"/>
    <property type="match status" value="1"/>
</dbReference>
<name>A0A0G3ESS4_9BURK</name>
<evidence type="ECO:0000256" key="8">
    <source>
        <dbReference type="PROSITE-ProRule" id="PRU01026"/>
    </source>
</evidence>
<evidence type="ECO:0000256" key="7">
    <source>
        <dbReference type="HAMAP-Rule" id="MF_00607"/>
    </source>
</evidence>
<dbReference type="Pfam" id="PF00398">
    <property type="entry name" value="RrnaAD"/>
    <property type="match status" value="1"/>
</dbReference>
<comment type="catalytic activity">
    <reaction evidence="7">
        <text>adenosine(1518)/adenosine(1519) in 16S rRNA + 4 S-adenosyl-L-methionine = N(6)-dimethyladenosine(1518)/N(6)-dimethyladenosine(1519) in 16S rRNA + 4 S-adenosyl-L-homocysteine + 4 H(+)</text>
        <dbReference type="Rhea" id="RHEA:19609"/>
        <dbReference type="Rhea" id="RHEA-COMP:10232"/>
        <dbReference type="Rhea" id="RHEA-COMP:10233"/>
        <dbReference type="ChEBI" id="CHEBI:15378"/>
        <dbReference type="ChEBI" id="CHEBI:57856"/>
        <dbReference type="ChEBI" id="CHEBI:59789"/>
        <dbReference type="ChEBI" id="CHEBI:74411"/>
        <dbReference type="ChEBI" id="CHEBI:74493"/>
        <dbReference type="EC" id="2.1.1.182"/>
    </reaction>
</comment>
<dbReference type="PROSITE" id="PS01131">
    <property type="entry name" value="RRNA_A_DIMETH"/>
    <property type="match status" value="1"/>
</dbReference>
<dbReference type="EC" id="2.1.1.182" evidence="7"/>
<dbReference type="InterPro" id="IPR023165">
    <property type="entry name" value="rRNA_Ade_diMease-like_C"/>
</dbReference>
<dbReference type="Proteomes" id="UP000036700">
    <property type="component" value="Chromosome"/>
</dbReference>
<comment type="subcellular location">
    <subcellularLocation>
        <location evidence="7">Cytoplasm</location>
    </subcellularLocation>
</comment>
<dbReference type="HAMAP" id="MF_00607">
    <property type="entry name" value="16SrRNA_methyltr_A"/>
    <property type="match status" value="1"/>
</dbReference>
<organism evidence="10 11">
    <name type="scientific">Pandoraea thiooxydans</name>
    <dbReference type="NCBI Taxonomy" id="445709"/>
    <lineage>
        <taxon>Bacteria</taxon>
        <taxon>Pseudomonadati</taxon>
        <taxon>Pseudomonadota</taxon>
        <taxon>Betaproteobacteria</taxon>
        <taxon>Burkholderiales</taxon>
        <taxon>Burkholderiaceae</taxon>
        <taxon>Pandoraea</taxon>
    </lineage>
</organism>
<dbReference type="PATRIC" id="fig|445709.3.peg.2871"/>
<dbReference type="InterPro" id="IPR001737">
    <property type="entry name" value="KsgA/Erm"/>
</dbReference>
<protein>
    <recommendedName>
        <fullName evidence="7">Ribosomal RNA small subunit methyltransferase A</fullName>
        <ecNumber evidence="7">2.1.1.182</ecNumber>
    </recommendedName>
    <alternativeName>
        <fullName evidence="7">16S rRNA (adenine(1518)-N(6)/adenine(1519)-N(6))-dimethyltransferase</fullName>
    </alternativeName>
    <alternativeName>
        <fullName evidence="7">16S rRNA dimethyladenosine transferase</fullName>
    </alternativeName>
    <alternativeName>
        <fullName evidence="7">16S rRNA dimethylase</fullName>
    </alternativeName>
    <alternativeName>
        <fullName evidence="7">S-adenosylmethionine-6-N', N'-adenosyl(rRNA) dimethyltransferase</fullName>
    </alternativeName>
</protein>
<evidence type="ECO:0000256" key="1">
    <source>
        <dbReference type="ARBA" id="ARBA00022490"/>
    </source>
</evidence>
<dbReference type="EMBL" id="CP011568">
    <property type="protein sequence ID" value="AKJ69074.1"/>
    <property type="molecule type" value="Genomic_DNA"/>
</dbReference>
<evidence type="ECO:0000256" key="5">
    <source>
        <dbReference type="ARBA" id="ARBA00022691"/>
    </source>
</evidence>
<keyword evidence="3 7" id="KW-0489">Methyltransferase</keyword>
<dbReference type="InterPro" id="IPR029063">
    <property type="entry name" value="SAM-dependent_MTases_sf"/>
</dbReference>
<dbReference type="GO" id="GO:0003723">
    <property type="term" value="F:RNA binding"/>
    <property type="evidence" value="ECO:0007669"/>
    <property type="project" value="UniProtKB-UniRule"/>
</dbReference>
<feature type="binding site" evidence="7 8">
    <location>
        <position position="23"/>
    </location>
    <ligand>
        <name>S-adenosyl-L-methionine</name>
        <dbReference type="ChEBI" id="CHEBI:59789"/>
    </ligand>
</feature>
<dbReference type="AlphaFoldDB" id="A0A0G3ESS4"/>
<dbReference type="PANTHER" id="PTHR11727:SF7">
    <property type="entry name" value="DIMETHYLADENOSINE TRANSFERASE-RELATED"/>
    <property type="match status" value="1"/>
</dbReference>
<dbReference type="FunFam" id="1.10.8.100:FF:000001">
    <property type="entry name" value="Ribosomal RNA small subunit methyltransferase A"/>
    <property type="match status" value="1"/>
</dbReference>
<dbReference type="KEGG" id="ptx:ABW99_13530"/>
<dbReference type="STRING" id="445709.ABW99_13530"/>
<evidence type="ECO:0000313" key="11">
    <source>
        <dbReference type="Proteomes" id="UP000036700"/>
    </source>
</evidence>
<feature type="binding site" evidence="7 8">
    <location>
        <position position="50"/>
    </location>
    <ligand>
        <name>S-adenosyl-L-methionine</name>
        <dbReference type="ChEBI" id="CHEBI:59789"/>
    </ligand>
</feature>
<reference evidence="11" key="1">
    <citation type="submission" date="2015-06" db="EMBL/GenBank/DDBJ databases">
        <authorList>
            <person name="Lim Y.L."/>
            <person name="Ee R."/>
            <person name="Yong D."/>
            <person name="How K.Y."/>
            <person name="Yin W.F."/>
            <person name="Chan K.G."/>
        </authorList>
    </citation>
    <scope>NUCLEOTIDE SEQUENCE [LARGE SCALE GENOMIC DNA]</scope>
    <source>
        <strain evidence="11">DSM 25325</strain>
    </source>
</reference>
<accession>A0A0G3ESS4</accession>
<feature type="binding site" evidence="7 8">
    <location>
        <position position="25"/>
    </location>
    <ligand>
        <name>S-adenosyl-L-methionine</name>
        <dbReference type="ChEBI" id="CHEBI:59789"/>
    </ligand>
</feature>
<evidence type="ECO:0000256" key="2">
    <source>
        <dbReference type="ARBA" id="ARBA00022552"/>
    </source>
</evidence>
<dbReference type="Gene3D" id="3.40.50.150">
    <property type="entry name" value="Vaccinia Virus protein VP39"/>
    <property type="match status" value="1"/>
</dbReference>
<dbReference type="GO" id="GO:0005829">
    <property type="term" value="C:cytosol"/>
    <property type="evidence" value="ECO:0007669"/>
    <property type="project" value="TreeGrafter"/>
</dbReference>
<dbReference type="GO" id="GO:0052908">
    <property type="term" value="F:16S rRNA (adenine(1518)-N(6)/adenine(1519)-N(6))-dimethyltransferase activity"/>
    <property type="evidence" value="ECO:0007669"/>
    <property type="project" value="UniProtKB-EC"/>
</dbReference>
<dbReference type="PANTHER" id="PTHR11727">
    <property type="entry name" value="DIMETHYLADENOSINE TRANSFERASE"/>
    <property type="match status" value="1"/>
</dbReference>
<comment type="function">
    <text evidence="7">Specifically dimethylates two adjacent adenosines (A1518 and A1519) in the loop of a conserved hairpin near the 3'-end of 16S rRNA in the 30S particle. May play a critical role in biogenesis of 30S subunits.</text>
</comment>
<evidence type="ECO:0000313" key="10">
    <source>
        <dbReference type="EMBL" id="AKJ69074.1"/>
    </source>
</evidence>
<dbReference type="SMART" id="SM00650">
    <property type="entry name" value="rADc"/>
    <property type="match status" value="1"/>
</dbReference>
<evidence type="ECO:0000259" key="9">
    <source>
        <dbReference type="SMART" id="SM00650"/>
    </source>
</evidence>
<evidence type="ECO:0000256" key="6">
    <source>
        <dbReference type="ARBA" id="ARBA00022884"/>
    </source>
</evidence>
<feature type="binding site" evidence="7 8">
    <location>
        <position position="71"/>
    </location>
    <ligand>
        <name>S-adenosyl-L-methionine</name>
        <dbReference type="ChEBI" id="CHEBI:59789"/>
    </ligand>
</feature>
<keyword evidence="2 7" id="KW-0698">rRNA processing</keyword>